<sequence>MKKLLVLYPRPVDEDGFLTYYREVHLPKALELPGLLSASYSVTNDEGAPFFVYFEAAFRNGPALERAMSSDVGIFLAGDIGNFSPKGAVTVVSDTDILKPLVVTPERLSAGDDNEL</sequence>
<evidence type="ECO:0000313" key="1">
    <source>
        <dbReference type="EMBL" id="RDU39266.1"/>
    </source>
</evidence>
<dbReference type="Gene3D" id="3.30.70.100">
    <property type="match status" value="1"/>
</dbReference>
<dbReference type="NCBIfam" id="TIGR02118">
    <property type="entry name" value="EthD family reductase"/>
    <property type="match status" value="1"/>
</dbReference>
<dbReference type="GO" id="GO:0016491">
    <property type="term" value="F:oxidoreductase activity"/>
    <property type="evidence" value="ECO:0007669"/>
    <property type="project" value="InterPro"/>
</dbReference>
<dbReference type="InterPro" id="IPR011008">
    <property type="entry name" value="Dimeric_a/b-barrel"/>
</dbReference>
<comment type="caution">
    <text evidence="1">The sequence shown here is derived from an EMBL/GenBank/DDBJ whole genome shotgun (WGS) entry which is preliminary data.</text>
</comment>
<dbReference type="RefSeq" id="WP_104272104.1">
    <property type="nucleotide sequence ID" value="NZ_PSSW01000014.1"/>
</dbReference>
<reference evidence="1 2" key="1">
    <citation type="submission" date="2018-08" db="EMBL/GenBank/DDBJ databases">
        <title>Genome sequence of Marinobacter flavimaris KCTC 12185.</title>
        <authorList>
            <person name="Chun J."/>
            <person name="Kim B.-Y."/>
            <person name="Choi S.-B."/>
            <person name="Kwak M.-J."/>
        </authorList>
    </citation>
    <scope>NUCLEOTIDE SEQUENCE [LARGE SCALE GENOMIC DNA]</scope>
    <source>
        <strain evidence="1 2">KCTC 12185</strain>
    </source>
</reference>
<name>A0A3D8GZ01_9GAMM</name>
<evidence type="ECO:0000313" key="2">
    <source>
        <dbReference type="Proteomes" id="UP000256431"/>
    </source>
</evidence>
<accession>A0A3D8GZ01</accession>
<dbReference type="EMBL" id="QRDH01000013">
    <property type="protein sequence ID" value="RDU39266.1"/>
    <property type="molecule type" value="Genomic_DNA"/>
</dbReference>
<dbReference type="AlphaFoldDB" id="A0A3D8GZ01"/>
<proteinExistence type="predicted"/>
<dbReference type="InterPro" id="IPR009799">
    <property type="entry name" value="EthD_dom"/>
</dbReference>
<gene>
    <name evidence="1" type="ORF">DXI23_19230</name>
</gene>
<protein>
    <submittedName>
        <fullName evidence="1">EthD family reductase</fullName>
    </submittedName>
</protein>
<dbReference type="Proteomes" id="UP000256431">
    <property type="component" value="Unassembled WGS sequence"/>
</dbReference>
<dbReference type="SUPFAM" id="SSF54909">
    <property type="entry name" value="Dimeric alpha+beta barrel"/>
    <property type="match status" value="1"/>
</dbReference>
<keyword evidence="2" id="KW-1185">Reference proteome</keyword>
<organism evidence="1 2">
    <name type="scientific">Marinobacter flavimaris</name>
    <dbReference type="NCBI Taxonomy" id="262076"/>
    <lineage>
        <taxon>Bacteria</taxon>
        <taxon>Pseudomonadati</taxon>
        <taxon>Pseudomonadota</taxon>
        <taxon>Gammaproteobacteria</taxon>
        <taxon>Pseudomonadales</taxon>
        <taxon>Marinobacteraceae</taxon>
        <taxon>Marinobacter</taxon>
    </lineage>
</organism>